<keyword evidence="1" id="KW-0812">Transmembrane</keyword>
<sequence length="255" mass="29870">MEIVQCEPEGTFTNDLNKLVWFVKRYNNTIPEYIRISRMYLFGTPIRRTGAFFDVQPLGKLLSSKQENNDEAVVDDEIDFPLEPNGDLNFTVSSYGGALRPAWCVYSTPSPTPIFLPPITYPLEPYSWKIFQPRDRKKISGVAVHNLTYGKQNNIFLIFLPKELDEYKREEMGTWKHELKWQRRIFMEDPVWYFNRLVGFCFIFWLLFSLIPEAFTVFSSAISALAFAFSVLVGWARWVREIMLTLPSQARTRSF</sequence>
<accession>A0AAD4M4Y1</accession>
<feature type="transmembrane region" description="Helical" evidence="1">
    <location>
        <begin position="217"/>
        <end position="236"/>
    </location>
</feature>
<evidence type="ECO:0000256" key="1">
    <source>
        <dbReference type="SAM" id="Phobius"/>
    </source>
</evidence>
<gene>
    <name evidence="2" type="ORF">B0F90DRAFT_1816956</name>
</gene>
<evidence type="ECO:0000313" key="2">
    <source>
        <dbReference type="EMBL" id="KAI0301743.1"/>
    </source>
</evidence>
<protein>
    <submittedName>
        <fullName evidence="2">Uncharacterized protein</fullName>
    </submittedName>
</protein>
<dbReference type="EMBL" id="WTXG01000013">
    <property type="protein sequence ID" value="KAI0301743.1"/>
    <property type="molecule type" value="Genomic_DNA"/>
</dbReference>
<keyword evidence="1" id="KW-1133">Transmembrane helix</keyword>
<dbReference type="AlphaFoldDB" id="A0AAD4M4Y1"/>
<dbReference type="Proteomes" id="UP001203297">
    <property type="component" value="Unassembled WGS sequence"/>
</dbReference>
<keyword evidence="1" id="KW-0472">Membrane</keyword>
<evidence type="ECO:0000313" key="3">
    <source>
        <dbReference type="Proteomes" id="UP001203297"/>
    </source>
</evidence>
<reference evidence="2" key="1">
    <citation type="journal article" date="2022" name="New Phytol.">
        <title>Evolutionary transition to the ectomycorrhizal habit in the genomes of a hyperdiverse lineage of mushroom-forming fungi.</title>
        <authorList>
            <person name="Looney B."/>
            <person name="Miyauchi S."/>
            <person name="Morin E."/>
            <person name="Drula E."/>
            <person name="Courty P.E."/>
            <person name="Kohler A."/>
            <person name="Kuo A."/>
            <person name="LaButti K."/>
            <person name="Pangilinan J."/>
            <person name="Lipzen A."/>
            <person name="Riley R."/>
            <person name="Andreopoulos W."/>
            <person name="He G."/>
            <person name="Johnson J."/>
            <person name="Nolan M."/>
            <person name="Tritt A."/>
            <person name="Barry K.W."/>
            <person name="Grigoriev I.V."/>
            <person name="Nagy L.G."/>
            <person name="Hibbett D."/>
            <person name="Henrissat B."/>
            <person name="Matheny P.B."/>
            <person name="Labbe J."/>
            <person name="Martin F.M."/>
        </authorList>
    </citation>
    <scope>NUCLEOTIDE SEQUENCE</scope>
    <source>
        <strain evidence="2">BPL690</strain>
    </source>
</reference>
<proteinExistence type="predicted"/>
<keyword evidence="3" id="KW-1185">Reference proteome</keyword>
<organism evidence="2 3">
    <name type="scientific">Multifurca ochricompacta</name>
    <dbReference type="NCBI Taxonomy" id="376703"/>
    <lineage>
        <taxon>Eukaryota</taxon>
        <taxon>Fungi</taxon>
        <taxon>Dikarya</taxon>
        <taxon>Basidiomycota</taxon>
        <taxon>Agaricomycotina</taxon>
        <taxon>Agaricomycetes</taxon>
        <taxon>Russulales</taxon>
        <taxon>Russulaceae</taxon>
        <taxon>Multifurca</taxon>
    </lineage>
</organism>
<comment type="caution">
    <text evidence="2">The sequence shown here is derived from an EMBL/GenBank/DDBJ whole genome shotgun (WGS) entry which is preliminary data.</text>
</comment>
<name>A0AAD4M4Y1_9AGAM</name>
<feature type="transmembrane region" description="Helical" evidence="1">
    <location>
        <begin position="193"/>
        <end position="211"/>
    </location>
</feature>